<dbReference type="PROSITE" id="PS51918">
    <property type="entry name" value="RADICAL_SAM"/>
    <property type="match status" value="1"/>
</dbReference>
<gene>
    <name evidence="6" type="ORF">HZI73_09625</name>
</gene>
<dbReference type="KEGG" id="vpy:HZI73_09625"/>
<dbReference type="SUPFAM" id="SSF102114">
    <property type="entry name" value="Radical SAM enzymes"/>
    <property type="match status" value="1"/>
</dbReference>
<keyword evidence="4" id="KW-0411">Iron-sulfur</keyword>
<dbReference type="SFLD" id="SFLDG01067">
    <property type="entry name" value="SPASM/twitch_domain_containing"/>
    <property type="match status" value="1"/>
</dbReference>
<evidence type="ECO:0000256" key="1">
    <source>
        <dbReference type="ARBA" id="ARBA00022691"/>
    </source>
</evidence>
<dbReference type="GO" id="GO:0046872">
    <property type="term" value="F:metal ion binding"/>
    <property type="evidence" value="ECO:0007669"/>
    <property type="project" value="UniProtKB-KW"/>
</dbReference>
<dbReference type="Proteomes" id="UP000683246">
    <property type="component" value="Chromosome"/>
</dbReference>
<evidence type="ECO:0000256" key="3">
    <source>
        <dbReference type="ARBA" id="ARBA00023004"/>
    </source>
</evidence>
<evidence type="ECO:0000259" key="5">
    <source>
        <dbReference type="PROSITE" id="PS51918"/>
    </source>
</evidence>
<dbReference type="Pfam" id="PF04055">
    <property type="entry name" value="Radical_SAM"/>
    <property type="match status" value="1"/>
</dbReference>
<dbReference type="InterPro" id="IPR058240">
    <property type="entry name" value="rSAM_sf"/>
</dbReference>
<reference evidence="6" key="1">
    <citation type="submission" date="2020-07" db="EMBL/GenBank/DDBJ databases">
        <title>Vallitalea pronyensis genome.</title>
        <authorList>
            <person name="Postec A."/>
        </authorList>
    </citation>
    <scope>NUCLEOTIDE SEQUENCE</scope>
    <source>
        <strain evidence="6">FatNI3</strain>
    </source>
</reference>
<sequence>MQPKTEMKMDKASFERLKKTVQNMAESNRLSQLDPNYAVKIPKEVGIQLTNRCNLRCKHCFEWNQEGFNHDLTKKQLDHELDFDIVEKILKQTCETKADLFLWGGEPMYYREWDRLTRLLEQDPRWSVLCTNGIMVEEKMDSLLRISENLAILTSIEGFEAENDAIRGTGSYKKVMAGMDKVLSLQKKGIFKGKQSVHCTISDAMIGKLYDFMVYFEDLGVDTVYFCFPWYLPKEVSLAMDQFVEEKFSWLVGENSQQKKSWHSFKFRINPDLVTYLEEEMRKINERTWKIRIRYQPALEITQVKDYILGTTATAQHKKKCLAITNRMDVLADGSVSACKLFSEFNVGNLKTMDVDEVWNGEKFKKVRAILSSGLMPVCSKCILLYLNGI</sequence>
<dbReference type="InterPro" id="IPR050377">
    <property type="entry name" value="Radical_SAM_PqqE_MftC-like"/>
</dbReference>
<feature type="domain" description="Radical SAM core" evidence="5">
    <location>
        <begin position="39"/>
        <end position="264"/>
    </location>
</feature>
<keyword evidence="1" id="KW-0949">S-adenosyl-L-methionine</keyword>
<protein>
    <submittedName>
        <fullName evidence="6">Radical SAM protein</fullName>
    </submittedName>
</protein>
<dbReference type="PANTHER" id="PTHR11228:SF7">
    <property type="entry name" value="PQQA PEPTIDE CYCLASE"/>
    <property type="match status" value="1"/>
</dbReference>
<dbReference type="EMBL" id="CP058649">
    <property type="protein sequence ID" value="QUI22543.1"/>
    <property type="molecule type" value="Genomic_DNA"/>
</dbReference>
<evidence type="ECO:0000256" key="2">
    <source>
        <dbReference type="ARBA" id="ARBA00022723"/>
    </source>
</evidence>
<dbReference type="CDD" id="cd21109">
    <property type="entry name" value="SPASM"/>
    <property type="match status" value="1"/>
</dbReference>
<dbReference type="InterPro" id="IPR007197">
    <property type="entry name" value="rSAM"/>
</dbReference>
<evidence type="ECO:0000313" key="6">
    <source>
        <dbReference type="EMBL" id="QUI22543.1"/>
    </source>
</evidence>
<dbReference type="AlphaFoldDB" id="A0A8J8SGP8"/>
<keyword evidence="2" id="KW-0479">Metal-binding</keyword>
<evidence type="ECO:0000313" key="7">
    <source>
        <dbReference type="Proteomes" id="UP000683246"/>
    </source>
</evidence>
<accession>A0A8J8SGP8</accession>
<dbReference type="Gene3D" id="3.20.20.70">
    <property type="entry name" value="Aldolase class I"/>
    <property type="match status" value="2"/>
</dbReference>
<organism evidence="6 7">
    <name type="scientific">Vallitalea pronyensis</name>
    <dbReference type="NCBI Taxonomy" id="1348613"/>
    <lineage>
        <taxon>Bacteria</taxon>
        <taxon>Bacillati</taxon>
        <taxon>Bacillota</taxon>
        <taxon>Clostridia</taxon>
        <taxon>Lachnospirales</taxon>
        <taxon>Vallitaleaceae</taxon>
        <taxon>Vallitalea</taxon>
    </lineage>
</organism>
<dbReference type="SFLD" id="SFLDS00029">
    <property type="entry name" value="Radical_SAM"/>
    <property type="match status" value="1"/>
</dbReference>
<dbReference type="RefSeq" id="WP_212698033.1">
    <property type="nucleotide sequence ID" value="NZ_CP058649.1"/>
</dbReference>
<dbReference type="PANTHER" id="PTHR11228">
    <property type="entry name" value="RADICAL SAM DOMAIN PROTEIN"/>
    <property type="match status" value="1"/>
</dbReference>
<dbReference type="InterPro" id="IPR013785">
    <property type="entry name" value="Aldolase_TIM"/>
</dbReference>
<keyword evidence="7" id="KW-1185">Reference proteome</keyword>
<dbReference type="CDD" id="cd01335">
    <property type="entry name" value="Radical_SAM"/>
    <property type="match status" value="1"/>
</dbReference>
<dbReference type="Pfam" id="PF13186">
    <property type="entry name" value="SPASM"/>
    <property type="match status" value="1"/>
</dbReference>
<dbReference type="GO" id="GO:0003824">
    <property type="term" value="F:catalytic activity"/>
    <property type="evidence" value="ECO:0007669"/>
    <property type="project" value="InterPro"/>
</dbReference>
<keyword evidence="3" id="KW-0408">Iron</keyword>
<name>A0A8J8SGP8_9FIRM</name>
<dbReference type="InterPro" id="IPR023885">
    <property type="entry name" value="4Fe4S-binding_SPASM_dom"/>
</dbReference>
<dbReference type="GO" id="GO:0051536">
    <property type="term" value="F:iron-sulfur cluster binding"/>
    <property type="evidence" value="ECO:0007669"/>
    <property type="project" value="UniProtKB-KW"/>
</dbReference>
<evidence type="ECO:0000256" key="4">
    <source>
        <dbReference type="ARBA" id="ARBA00023014"/>
    </source>
</evidence>
<proteinExistence type="predicted"/>